<proteinExistence type="predicted"/>
<dbReference type="STRING" id="1618566.UR35_C0002G0017"/>
<name>A0A0F9ZM21_9BACT</name>
<feature type="chain" id="PRO_5002530615" evidence="2">
    <location>
        <begin position="25"/>
        <end position="176"/>
    </location>
</feature>
<sequence length="176" mass="19983">MKLKLLTFFILSSLIIVPSVSSQTATPLSRKQIVTEKVASRQAEIRSKISAVRRERIRNYFGKMVVRIEATIERLQILIDRIETRIAKIKEGDEEINTTEVEITVTDAKETLEKAKTELDNLKTNLEDMLASDNPRDNFQDVRNSLKTVIGYIREAHKSLAIAIGNIKGLRVGDFK</sequence>
<reference evidence="3 4" key="1">
    <citation type="journal article" date="2015" name="Nature">
        <title>rRNA introns, odd ribosomes, and small enigmatic genomes across a large radiation of phyla.</title>
        <authorList>
            <person name="Brown C.T."/>
            <person name="Hug L.A."/>
            <person name="Thomas B.C."/>
            <person name="Sharon I."/>
            <person name="Castelle C.J."/>
            <person name="Singh A."/>
            <person name="Wilkins M.J."/>
            <person name="Williams K.H."/>
            <person name="Banfield J.F."/>
        </authorList>
    </citation>
    <scope>NUCLEOTIDE SEQUENCE [LARGE SCALE GENOMIC DNA]</scope>
</reference>
<dbReference type="EMBL" id="LBOW01000002">
    <property type="protein sequence ID" value="KKP45184.1"/>
    <property type="molecule type" value="Genomic_DNA"/>
</dbReference>
<dbReference type="Proteomes" id="UP000034778">
    <property type="component" value="Unassembled WGS sequence"/>
</dbReference>
<evidence type="ECO:0000313" key="4">
    <source>
        <dbReference type="Proteomes" id="UP000034778"/>
    </source>
</evidence>
<evidence type="ECO:0000256" key="1">
    <source>
        <dbReference type="SAM" id="Coils"/>
    </source>
</evidence>
<keyword evidence="2" id="KW-0732">Signal</keyword>
<gene>
    <name evidence="3" type="ORF">UR35_C0002G0017</name>
</gene>
<evidence type="ECO:0000313" key="3">
    <source>
        <dbReference type="EMBL" id="KKP45184.1"/>
    </source>
</evidence>
<accession>A0A0F9ZM21</accession>
<feature type="coiled-coil region" evidence="1">
    <location>
        <begin position="65"/>
        <end position="132"/>
    </location>
</feature>
<protein>
    <submittedName>
        <fullName evidence="3">Uncharacterized protein</fullName>
    </submittedName>
</protein>
<feature type="signal peptide" evidence="2">
    <location>
        <begin position="1"/>
        <end position="24"/>
    </location>
</feature>
<comment type="caution">
    <text evidence="3">The sequence shown here is derived from an EMBL/GenBank/DDBJ whole genome shotgun (WGS) entry which is preliminary data.</text>
</comment>
<evidence type="ECO:0000256" key="2">
    <source>
        <dbReference type="SAM" id="SignalP"/>
    </source>
</evidence>
<organism evidence="3 4">
    <name type="scientific">Candidatus Woesebacteria bacterium GW2011_GWB1_33_22</name>
    <dbReference type="NCBI Taxonomy" id="1618566"/>
    <lineage>
        <taxon>Bacteria</taxon>
        <taxon>Candidatus Woeseibacteriota</taxon>
    </lineage>
</organism>
<keyword evidence="1" id="KW-0175">Coiled coil</keyword>
<dbReference type="AlphaFoldDB" id="A0A0F9ZM21"/>